<reference evidence="1" key="1">
    <citation type="submission" date="2018-02" db="EMBL/GenBank/DDBJ databases">
        <authorList>
            <person name="Cohen D.B."/>
            <person name="Kent A.D."/>
        </authorList>
    </citation>
    <scope>NUCLEOTIDE SEQUENCE</scope>
</reference>
<gene>
    <name evidence="1" type="ORF">FSB_LOCUS9443</name>
</gene>
<proteinExistence type="predicted"/>
<sequence length="77" mass="8838">MCPYHMCLQRPLDMERLDDYFFGMLPIAMDYSALRDMTGKSVEPKLSGIRAKGRQSDNTSQFSACVGNSRRLWESRA</sequence>
<name>A0A2N9F3V2_FAGSY</name>
<dbReference type="AlphaFoldDB" id="A0A2N9F3V2"/>
<evidence type="ECO:0000313" key="1">
    <source>
        <dbReference type="EMBL" id="SPC81561.1"/>
    </source>
</evidence>
<protein>
    <submittedName>
        <fullName evidence="1">Uncharacterized protein</fullName>
    </submittedName>
</protein>
<dbReference type="EMBL" id="OIVN01000524">
    <property type="protein sequence ID" value="SPC81561.1"/>
    <property type="molecule type" value="Genomic_DNA"/>
</dbReference>
<accession>A0A2N9F3V2</accession>
<organism evidence="1">
    <name type="scientific">Fagus sylvatica</name>
    <name type="common">Beechnut</name>
    <dbReference type="NCBI Taxonomy" id="28930"/>
    <lineage>
        <taxon>Eukaryota</taxon>
        <taxon>Viridiplantae</taxon>
        <taxon>Streptophyta</taxon>
        <taxon>Embryophyta</taxon>
        <taxon>Tracheophyta</taxon>
        <taxon>Spermatophyta</taxon>
        <taxon>Magnoliopsida</taxon>
        <taxon>eudicotyledons</taxon>
        <taxon>Gunneridae</taxon>
        <taxon>Pentapetalae</taxon>
        <taxon>rosids</taxon>
        <taxon>fabids</taxon>
        <taxon>Fagales</taxon>
        <taxon>Fagaceae</taxon>
        <taxon>Fagus</taxon>
    </lineage>
</organism>